<comment type="caution">
    <text evidence="5">The sequence shown here is derived from an EMBL/GenBank/DDBJ whole genome shotgun (WGS) entry which is preliminary data.</text>
</comment>
<evidence type="ECO:0000256" key="3">
    <source>
        <dbReference type="SAM" id="Coils"/>
    </source>
</evidence>
<dbReference type="InterPro" id="IPR022300">
    <property type="entry name" value="PPK2-rel_1"/>
</dbReference>
<dbReference type="EC" id="2.7.4.-" evidence="5"/>
<dbReference type="InterPro" id="IPR027417">
    <property type="entry name" value="P-loop_NTPase"/>
</dbReference>
<keyword evidence="1 5" id="KW-0808">Transferase</keyword>
<gene>
    <name evidence="5" type="ORF">HMPREF9088_1927</name>
</gene>
<keyword evidence="6" id="KW-1185">Reference proteome</keyword>
<dbReference type="Proteomes" id="UP000010296">
    <property type="component" value="Unassembled WGS sequence"/>
</dbReference>
<protein>
    <submittedName>
        <fullName evidence="5">Polyphosphate:nucleotide phosphotransferase, PPK2 family</fullName>
        <ecNumber evidence="5">2.7.4.-</ecNumber>
    </submittedName>
</protein>
<evidence type="ECO:0000256" key="1">
    <source>
        <dbReference type="ARBA" id="ARBA00022679"/>
    </source>
</evidence>
<dbReference type="NCBIfam" id="TIGR03709">
    <property type="entry name" value="PPK2_rel_1"/>
    <property type="match status" value="1"/>
</dbReference>
<dbReference type="STRING" id="888064.HMPREF9088_1927"/>
<evidence type="ECO:0000313" key="5">
    <source>
        <dbReference type="EMBL" id="EFU73197.1"/>
    </source>
</evidence>
<feature type="domain" description="Polyphosphate kinase-2-related" evidence="4">
    <location>
        <begin position="27"/>
        <end position="267"/>
    </location>
</feature>
<evidence type="ECO:0000256" key="2">
    <source>
        <dbReference type="ARBA" id="ARBA00022777"/>
    </source>
</evidence>
<dbReference type="PIRSF" id="PIRSF028756">
    <property type="entry name" value="PPK2_prd"/>
    <property type="match status" value="1"/>
</dbReference>
<dbReference type="PANTHER" id="PTHR34383">
    <property type="entry name" value="POLYPHOSPHATE:AMP PHOSPHOTRANSFERASE-RELATED"/>
    <property type="match status" value="1"/>
</dbReference>
<evidence type="ECO:0000259" key="4">
    <source>
        <dbReference type="Pfam" id="PF03976"/>
    </source>
</evidence>
<dbReference type="GO" id="GO:0006797">
    <property type="term" value="P:polyphosphate metabolic process"/>
    <property type="evidence" value="ECO:0007669"/>
    <property type="project" value="InterPro"/>
</dbReference>
<keyword evidence="2" id="KW-0418">Kinase</keyword>
<dbReference type="PANTHER" id="PTHR34383:SF3">
    <property type="entry name" value="POLYPHOSPHATE:AMP PHOSPHOTRANSFERASE"/>
    <property type="match status" value="1"/>
</dbReference>
<dbReference type="GO" id="GO:0008976">
    <property type="term" value="F:polyphosphate kinase activity"/>
    <property type="evidence" value="ECO:0007669"/>
    <property type="project" value="InterPro"/>
</dbReference>
<dbReference type="EMBL" id="AEPV01000074">
    <property type="protein sequence ID" value="EFU73197.1"/>
    <property type="molecule type" value="Genomic_DNA"/>
</dbReference>
<dbReference type="PATRIC" id="fig|888064.11.peg.2064"/>
<feature type="coiled-coil region" evidence="3">
    <location>
        <begin position="27"/>
        <end position="54"/>
    </location>
</feature>
<accession>E6LHT7</accession>
<dbReference type="Gene3D" id="3.40.50.300">
    <property type="entry name" value="P-loop containing nucleotide triphosphate hydrolases"/>
    <property type="match status" value="1"/>
</dbReference>
<name>E6LHT7_ENTI1</name>
<reference evidence="5 6" key="1">
    <citation type="submission" date="2010-12" db="EMBL/GenBank/DDBJ databases">
        <authorList>
            <person name="Muzny D."/>
            <person name="Qin X."/>
            <person name="Deng J."/>
            <person name="Jiang H."/>
            <person name="Liu Y."/>
            <person name="Qu J."/>
            <person name="Song X.-Z."/>
            <person name="Zhang L."/>
            <person name="Thornton R."/>
            <person name="Coyle M."/>
            <person name="Francisco L."/>
            <person name="Jackson L."/>
            <person name="Javaid M."/>
            <person name="Korchina V."/>
            <person name="Kovar C."/>
            <person name="Mata R."/>
            <person name="Mathew T."/>
            <person name="Ngo R."/>
            <person name="Nguyen L."/>
            <person name="Nguyen N."/>
            <person name="Okwuonu G."/>
            <person name="Ongeri F."/>
            <person name="Pham C."/>
            <person name="Simmons D."/>
            <person name="Wilczek-Boney K."/>
            <person name="Hale W."/>
            <person name="Jakkamsetti A."/>
            <person name="Pham P."/>
            <person name="Ruth R."/>
            <person name="San Lucas F."/>
            <person name="Warren J."/>
            <person name="Zhang J."/>
            <person name="Zhao Z."/>
            <person name="Zhou C."/>
            <person name="Zhu D."/>
            <person name="Lee S."/>
            <person name="Bess C."/>
            <person name="Blankenburg K."/>
            <person name="Forbes L."/>
            <person name="Fu Q."/>
            <person name="Gubbala S."/>
            <person name="Hirani K."/>
            <person name="Jayaseelan J.C."/>
            <person name="Lara F."/>
            <person name="Munidasa M."/>
            <person name="Palculict T."/>
            <person name="Patil S."/>
            <person name="Pu L.-L."/>
            <person name="Saada N."/>
            <person name="Tang L."/>
            <person name="Weissenberger G."/>
            <person name="Zhu Y."/>
            <person name="Hemphill L."/>
            <person name="Shang Y."/>
            <person name="Youmans B."/>
            <person name="Ayvaz T."/>
            <person name="Ross M."/>
            <person name="Santibanez J."/>
            <person name="Aqrawi P."/>
            <person name="Gross S."/>
            <person name="Joshi V."/>
            <person name="Fowler G."/>
            <person name="Nazareth L."/>
            <person name="Reid J."/>
            <person name="Worley K."/>
            <person name="Petrosino J."/>
            <person name="Highlander S."/>
            <person name="Gibbs R."/>
        </authorList>
    </citation>
    <scope>NUCLEOTIDE SEQUENCE [LARGE SCALE GENOMIC DNA]</scope>
    <source>
        <strain evidence="6">DSM 15952 / CCUG 50447 / LMG 22039 / TP 1.5</strain>
    </source>
</reference>
<dbReference type="HOGENOM" id="CLU_048699_1_0_9"/>
<dbReference type="SUPFAM" id="SSF52540">
    <property type="entry name" value="P-loop containing nucleoside triphosphate hydrolases"/>
    <property type="match status" value="1"/>
</dbReference>
<evidence type="ECO:0000313" key="6">
    <source>
        <dbReference type="Proteomes" id="UP000010296"/>
    </source>
</evidence>
<dbReference type="Pfam" id="PF03976">
    <property type="entry name" value="PPK2"/>
    <property type="match status" value="1"/>
</dbReference>
<organism evidence="5 6">
    <name type="scientific">Enterococcus italicus (strain DSM 15952 / CCUG 50447 / LMG 22039 / TP 1.5)</name>
    <dbReference type="NCBI Taxonomy" id="888064"/>
    <lineage>
        <taxon>Bacteria</taxon>
        <taxon>Bacillati</taxon>
        <taxon>Bacillota</taxon>
        <taxon>Bacilli</taxon>
        <taxon>Lactobacillales</taxon>
        <taxon>Enterococcaceae</taxon>
        <taxon>Enterococcus</taxon>
    </lineage>
</organism>
<sequence>MAKTKKYQVTKAKDFQLSEYKTAIELKLSKEEIKEEIEKNIKDLKDHQEKLYAQDRKGVLIIFQAMDAAGKDSMIQHVMSGVNPQGCVVTSFKQPSTLELDHDFMWRVHRAVPRRGDIGIFNRSYYEDVLITRVHPEILLQERLPGVDSLEDITEKFYTHRYKSIKQFESYLAREGFVVLKFFLHVSKKEQKNRFLRRIELPEKNWKFSESDMKERTYWDDYQDAYEKAIKATATKANPWYIIPADDKWTSRLLVSEIINEQFAKMDLAFPSVSAEQEAALERSKKVLEKEE</sequence>
<dbReference type="InterPro" id="IPR022488">
    <property type="entry name" value="PPK2-related"/>
</dbReference>
<dbReference type="RefSeq" id="WP_007208938.1">
    <property type="nucleotide sequence ID" value="NZ_GL622241.1"/>
</dbReference>
<dbReference type="InterPro" id="IPR016898">
    <property type="entry name" value="Polyphosphate_phosphotransfera"/>
</dbReference>
<proteinExistence type="predicted"/>
<dbReference type="eggNOG" id="COG2326">
    <property type="taxonomic scope" value="Bacteria"/>
</dbReference>
<keyword evidence="3" id="KW-0175">Coiled coil</keyword>
<dbReference type="OrthoDB" id="9775224at2"/>
<dbReference type="AlphaFoldDB" id="E6LHT7"/>